<sequence length="335" mass="39950">MMEVVKDILQAYRIFPTEIEKVTDRLYHIKDSRRDYALKKSTLKQEDIAAWEHVYYVANEKNLSEIVPVYLTKDGKLYEDVDGFVYYLSPWLLFAPRSSSETSIERTMGLLAHIHDRTQQSQRISKSSLNKNFHTYQTFCEQLPNELYSYVLRFEQQAYMSPFELQVCTHYRDIETALNRINGEVSEFLDQSEEEITWNLSLCHGNLALDHVLNNHIINWEQARYDHVAVDLTNYFHQLTGEYDQPNELIMEGFKVYKRKYDLEMFDMKLLSIYLLNPADYMTIIRDYVKSTKEKPLTYQVSALQKQYRKLIFALKWTDFIKEEYETINFDDLSN</sequence>
<dbReference type="EMBL" id="QWEH01000004">
    <property type="protein sequence ID" value="RHW33026.1"/>
    <property type="molecule type" value="Genomic_DNA"/>
</dbReference>
<evidence type="ECO:0000313" key="3">
    <source>
        <dbReference type="Proteomes" id="UP000285456"/>
    </source>
</evidence>
<proteinExistence type="predicted"/>
<keyword evidence="3" id="KW-1185">Reference proteome</keyword>
<keyword evidence="2" id="KW-0946">Virion</keyword>
<gene>
    <name evidence="2" type="ORF">D1B32_08245</name>
</gene>
<dbReference type="Pfam" id="PF01636">
    <property type="entry name" value="APH"/>
    <property type="match status" value="1"/>
</dbReference>
<feature type="domain" description="Aminoglycoside phosphotransferase" evidence="1">
    <location>
        <begin position="22"/>
        <end position="236"/>
    </location>
</feature>
<dbReference type="SUPFAM" id="SSF56112">
    <property type="entry name" value="Protein kinase-like (PK-like)"/>
    <property type="match status" value="1"/>
</dbReference>
<dbReference type="Gene3D" id="3.90.1200.10">
    <property type="match status" value="1"/>
</dbReference>
<dbReference type="InterPro" id="IPR011009">
    <property type="entry name" value="Kinase-like_dom_sf"/>
</dbReference>
<protein>
    <submittedName>
        <fullName evidence="2">Spore coat protein YsxE</fullName>
    </submittedName>
</protein>
<dbReference type="InterPro" id="IPR047175">
    <property type="entry name" value="CotS-like"/>
</dbReference>
<reference evidence="2 3" key="1">
    <citation type="journal article" date="2007" name="Int. J. Syst. Evol. Microbiol.">
        <title>Oceanobacillus profundus sp. nov., isolated from a deep-sea sediment core.</title>
        <authorList>
            <person name="Kim Y.G."/>
            <person name="Choi D.H."/>
            <person name="Hyun S."/>
            <person name="Cho B.C."/>
        </authorList>
    </citation>
    <scope>NUCLEOTIDE SEQUENCE [LARGE SCALE GENOMIC DNA]</scope>
    <source>
        <strain evidence="2 3">DSM 18246</strain>
    </source>
</reference>
<name>A0A417YIY2_9BACI</name>
<organism evidence="2 3">
    <name type="scientific">Oceanobacillus profundus</name>
    <dbReference type="NCBI Taxonomy" id="372463"/>
    <lineage>
        <taxon>Bacteria</taxon>
        <taxon>Bacillati</taxon>
        <taxon>Bacillota</taxon>
        <taxon>Bacilli</taxon>
        <taxon>Bacillales</taxon>
        <taxon>Bacillaceae</taxon>
        <taxon>Oceanobacillus</taxon>
    </lineage>
</organism>
<evidence type="ECO:0000259" key="1">
    <source>
        <dbReference type="Pfam" id="PF01636"/>
    </source>
</evidence>
<dbReference type="Proteomes" id="UP000285456">
    <property type="component" value="Unassembled WGS sequence"/>
</dbReference>
<dbReference type="Gene3D" id="3.30.200.20">
    <property type="entry name" value="Phosphorylase Kinase, domain 1"/>
    <property type="match status" value="1"/>
</dbReference>
<comment type="caution">
    <text evidence="2">The sequence shown here is derived from an EMBL/GenBank/DDBJ whole genome shotgun (WGS) entry which is preliminary data.</text>
</comment>
<dbReference type="PANTHER" id="PTHR39179:SF3">
    <property type="entry name" value="COTS-RELATED PROTEIN"/>
    <property type="match status" value="1"/>
</dbReference>
<dbReference type="OrthoDB" id="2379727at2"/>
<dbReference type="RefSeq" id="WP_118889082.1">
    <property type="nucleotide sequence ID" value="NZ_JAMAWL010000001.1"/>
</dbReference>
<dbReference type="GO" id="GO:0042601">
    <property type="term" value="C:endospore-forming forespore"/>
    <property type="evidence" value="ECO:0007669"/>
    <property type="project" value="TreeGrafter"/>
</dbReference>
<dbReference type="PANTHER" id="PTHR39179">
    <property type="entry name" value="SPORE COAT PROTEIN I"/>
    <property type="match status" value="1"/>
</dbReference>
<dbReference type="AlphaFoldDB" id="A0A417YIY2"/>
<dbReference type="InterPro" id="IPR002575">
    <property type="entry name" value="Aminoglycoside_PTrfase"/>
</dbReference>
<evidence type="ECO:0000313" key="2">
    <source>
        <dbReference type="EMBL" id="RHW33026.1"/>
    </source>
</evidence>
<accession>A0A417YIY2</accession>
<keyword evidence="2" id="KW-0167">Capsid protein</keyword>